<dbReference type="GO" id="GO:0051287">
    <property type="term" value="F:NAD binding"/>
    <property type="evidence" value="ECO:0007669"/>
    <property type="project" value="InterPro"/>
</dbReference>
<dbReference type="PANTHER" id="PTHR42789:SF1">
    <property type="entry name" value="D-ISOMER SPECIFIC 2-HYDROXYACID DEHYDROGENASE FAMILY PROTEIN (AFU_ORTHOLOGUE AFUA_6G10090)"/>
    <property type="match status" value="1"/>
</dbReference>
<dbReference type="AlphaFoldDB" id="A0A1I2K9R0"/>
<dbReference type="Proteomes" id="UP000198661">
    <property type="component" value="Unassembled WGS sequence"/>
</dbReference>
<dbReference type="GO" id="GO:0016616">
    <property type="term" value="F:oxidoreductase activity, acting on the CH-OH group of donors, NAD or NADP as acceptor"/>
    <property type="evidence" value="ECO:0007669"/>
    <property type="project" value="InterPro"/>
</dbReference>
<dbReference type="Pfam" id="PF00389">
    <property type="entry name" value="2-Hacid_dh"/>
    <property type="match status" value="1"/>
</dbReference>
<feature type="domain" description="D-isomer specific 2-hydroxyacid dehydrogenase catalytic" evidence="5">
    <location>
        <begin position="36"/>
        <end position="314"/>
    </location>
</feature>
<dbReference type="InterPro" id="IPR006140">
    <property type="entry name" value="D-isomer_DH_NAD-bd"/>
</dbReference>
<protein>
    <submittedName>
        <fullName evidence="7">D-3-phosphoglycerate dehydrogenase</fullName>
    </submittedName>
</protein>
<evidence type="ECO:0000256" key="2">
    <source>
        <dbReference type="ARBA" id="ARBA00023002"/>
    </source>
</evidence>
<evidence type="ECO:0000313" key="7">
    <source>
        <dbReference type="EMBL" id="SFF63842.1"/>
    </source>
</evidence>
<dbReference type="RefSeq" id="WP_092035369.1">
    <property type="nucleotide sequence ID" value="NZ_FOOK01000001.1"/>
</dbReference>
<dbReference type="GO" id="GO:0003714">
    <property type="term" value="F:transcription corepressor activity"/>
    <property type="evidence" value="ECO:0007669"/>
    <property type="project" value="InterPro"/>
</dbReference>
<sequence length="332" mass="37248">MERWKVVVTDWEFADLRYEEKVLGGGPFELIPVQCRTEEEVIAACRDADAILNQYAPLGRRVVEALNRCRVIVRYGVGVNTIDLAAATEKGICVANVPDYCLDEVSDHALALLLNLARRITAADRLVKRGEWDFKRAAPVRRLRGQTVGLVGFGNIPRVLAAKLKPLGFRLIAHDPYVPRSVAEERGVTLVSLDRLCREADIVSVHAPLTAETRGMIGREQLRSMKPRAYLINTSRGPVVDEGALLEALREGWIAGAALDVVEEEPIRPDHPLLSMEQVILTPHMAWYSEEAMEELRTKAAEAVREVLQHGRYPRYLVNREVMEQASSGRWQ</sequence>
<dbReference type="PROSITE" id="PS00670">
    <property type="entry name" value="D_2_HYDROXYACID_DH_2"/>
    <property type="match status" value="1"/>
</dbReference>
<dbReference type="OrthoDB" id="9805416at2"/>
<keyword evidence="8" id="KW-1185">Reference proteome</keyword>
<reference evidence="7 8" key="1">
    <citation type="submission" date="2016-10" db="EMBL/GenBank/DDBJ databases">
        <authorList>
            <person name="de Groot N.N."/>
        </authorList>
    </citation>
    <scope>NUCLEOTIDE SEQUENCE [LARGE SCALE GENOMIC DNA]</scope>
    <source>
        <strain evidence="7 8">DSM 44945</strain>
    </source>
</reference>
<evidence type="ECO:0000256" key="3">
    <source>
        <dbReference type="ARBA" id="ARBA00023027"/>
    </source>
</evidence>
<evidence type="ECO:0000256" key="1">
    <source>
        <dbReference type="ARBA" id="ARBA00005854"/>
    </source>
</evidence>
<gene>
    <name evidence="7" type="ORF">SAMN04488025_101101</name>
</gene>
<evidence type="ECO:0000313" key="8">
    <source>
        <dbReference type="Proteomes" id="UP000198661"/>
    </source>
</evidence>
<keyword evidence="3" id="KW-0520">NAD</keyword>
<comment type="similarity">
    <text evidence="1 4">Belongs to the D-isomer specific 2-hydroxyacid dehydrogenase family.</text>
</comment>
<organism evidence="7 8">
    <name type="scientific">Planifilum fulgidum</name>
    <dbReference type="NCBI Taxonomy" id="201973"/>
    <lineage>
        <taxon>Bacteria</taxon>
        <taxon>Bacillati</taxon>
        <taxon>Bacillota</taxon>
        <taxon>Bacilli</taxon>
        <taxon>Bacillales</taxon>
        <taxon>Thermoactinomycetaceae</taxon>
        <taxon>Planifilum</taxon>
    </lineage>
</organism>
<keyword evidence="2 4" id="KW-0560">Oxidoreductase</keyword>
<dbReference type="SUPFAM" id="SSF51735">
    <property type="entry name" value="NAD(P)-binding Rossmann-fold domains"/>
    <property type="match status" value="1"/>
</dbReference>
<evidence type="ECO:0000256" key="4">
    <source>
        <dbReference type="RuleBase" id="RU003719"/>
    </source>
</evidence>
<dbReference type="InterPro" id="IPR043322">
    <property type="entry name" value="CtBP"/>
</dbReference>
<dbReference type="InterPro" id="IPR006139">
    <property type="entry name" value="D-isomer_2_OHA_DH_cat_dom"/>
</dbReference>
<dbReference type="InterPro" id="IPR029753">
    <property type="entry name" value="D-isomer_DH_CS"/>
</dbReference>
<feature type="domain" description="D-isomer specific 2-hydroxyacid dehydrogenase NAD-binding" evidence="6">
    <location>
        <begin position="110"/>
        <end position="286"/>
    </location>
</feature>
<dbReference type="FunFam" id="3.40.50.720:FF:000203">
    <property type="entry name" value="D-3-phosphoglycerate dehydrogenase (SerA)"/>
    <property type="match status" value="1"/>
</dbReference>
<dbReference type="PANTHER" id="PTHR42789">
    <property type="entry name" value="D-ISOMER SPECIFIC 2-HYDROXYACID DEHYDROGENASE FAMILY PROTEIN (AFU_ORTHOLOGUE AFUA_6G10090)"/>
    <property type="match status" value="1"/>
</dbReference>
<dbReference type="InterPro" id="IPR036291">
    <property type="entry name" value="NAD(P)-bd_dom_sf"/>
</dbReference>
<name>A0A1I2K9R0_9BACL</name>
<dbReference type="EMBL" id="FOOK01000001">
    <property type="protein sequence ID" value="SFF63842.1"/>
    <property type="molecule type" value="Genomic_DNA"/>
</dbReference>
<evidence type="ECO:0000259" key="6">
    <source>
        <dbReference type="Pfam" id="PF02826"/>
    </source>
</evidence>
<dbReference type="SUPFAM" id="SSF52283">
    <property type="entry name" value="Formate/glycerate dehydrogenase catalytic domain-like"/>
    <property type="match status" value="1"/>
</dbReference>
<dbReference type="Gene3D" id="3.40.50.720">
    <property type="entry name" value="NAD(P)-binding Rossmann-like Domain"/>
    <property type="match status" value="2"/>
</dbReference>
<evidence type="ECO:0000259" key="5">
    <source>
        <dbReference type="Pfam" id="PF00389"/>
    </source>
</evidence>
<dbReference type="Pfam" id="PF02826">
    <property type="entry name" value="2-Hacid_dh_C"/>
    <property type="match status" value="1"/>
</dbReference>
<proteinExistence type="inferred from homology"/>
<accession>A0A1I2K9R0</accession>
<dbReference type="CDD" id="cd05299">
    <property type="entry name" value="CtBP_dh"/>
    <property type="match status" value="1"/>
</dbReference>
<dbReference type="STRING" id="201973.SAMN04488025_101101"/>
<dbReference type="InterPro" id="IPR050857">
    <property type="entry name" value="D-2-hydroxyacid_DH"/>
</dbReference>